<reference evidence="3 4" key="1">
    <citation type="journal article" date="2021" name="Elife">
        <title>Chloroplast acquisition without the gene transfer in kleptoplastic sea slugs, Plakobranchus ocellatus.</title>
        <authorList>
            <person name="Maeda T."/>
            <person name="Takahashi S."/>
            <person name="Yoshida T."/>
            <person name="Shimamura S."/>
            <person name="Takaki Y."/>
            <person name="Nagai Y."/>
            <person name="Toyoda A."/>
            <person name="Suzuki Y."/>
            <person name="Arimoto A."/>
            <person name="Ishii H."/>
            <person name="Satoh N."/>
            <person name="Nishiyama T."/>
            <person name="Hasebe M."/>
            <person name="Maruyama T."/>
            <person name="Minagawa J."/>
            <person name="Obokata J."/>
            <person name="Shigenobu S."/>
        </authorList>
    </citation>
    <scope>NUCLEOTIDE SEQUENCE [LARGE SCALE GENOMIC DNA]</scope>
</reference>
<feature type="compositionally biased region" description="Basic and acidic residues" evidence="1">
    <location>
        <begin position="3401"/>
        <end position="3411"/>
    </location>
</feature>
<feature type="compositionally biased region" description="Polar residues" evidence="1">
    <location>
        <begin position="3521"/>
        <end position="3531"/>
    </location>
</feature>
<keyword evidence="4" id="KW-1185">Reference proteome</keyword>
<feature type="compositionally biased region" description="Polar residues" evidence="1">
    <location>
        <begin position="3178"/>
        <end position="3190"/>
    </location>
</feature>
<dbReference type="EMBL" id="BMAT01007511">
    <property type="protein sequence ID" value="GFR65960.1"/>
    <property type="molecule type" value="Genomic_DNA"/>
</dbReference>
<name>A0AAV4F0G5_9GAST</name>
<feature type="compositionally biased region" description="Polar residues" evidence="1">
    <location>
        <begin position="239"/>
        <end position="263"/>
    </location>
</feature>
<evidence type="ECO:0000313" key="4">
    <source>
        <dbReference type="Proteomes" id="UP000762676"/>
    </source>
</evidence>
<feature type="region of interest" description="Disordered" evidence="1">
    <location>
        <begin position="1881"/>
        <end position="1920"/>
    </location>
</feature>
<feature type="compositionally biased region" description="Basic and acidic residues" evidence="1">
    <location>
        <begin position="3509"/>
        <end position="3520"/>
    </location>
</feature>
<feature type="region of interest" description="Disordered" evidence="1">
    <location>
        <begin position="2617"/>
        <end position="2644"/>
    </location>
</feature>
<feature type="region of interest" description="Disordered" evidence="1">
    <location>
        <begin position="2037"/>
        <end position="2061"/>
    </location>
</feature>
<feature type="compositionally biased region" description="Basic and acidic residues" evidence="1">
    <location>
        <begin position="3383"/>
        <end position="3392"/>
    </location>
</feature>
<feature type="region of interest" description="Disordered" evidence="1">
    <location>
        <begin position="994"/>
        <end position="1036"/>
    </location>
</feature>
<feature type="region of interest" description="Disordered" evidence="1">
    <location>
        <begin position="3054"/>
        <end position="3093"/>
    </location>
</feature>
<feature type="region of interest" description="Disordered" evidence="1">
    <location>
        <begin position="3496"/>
        <end position="3531"/>
    </location>
</feature>
<feature type="region of interest" description="Disordered" evidence="1">
    <location>
        <begin position="2683"/>
        <end position="2703"/>
    </location>
</feature>
<protein>
    <submittedName>
        <fullName evidence="3">Uncharacterized protein</fullName>
    </submittedName>
</protein>
<feature type="compositionally biased region" description="Acidic residues" evidence="1">
    <location>
        <begin position="1354"/>
        <end position="1370"/>
    </location>
</feature>
<feature type="region of interest" description="Disordered" evidence="1">
    <location>
        <begin position="2721"/>
        <end position="2747"/>
    </location>
</feature>
<feature type="compositionally biased region" description="Low complexity" evidence="1">
    <location>
        <begin position="3367"/>
        <end position="3379"/>
    </location>
</feature>
<feature type="region of interest" description="Disordered" evidence="1">
    <location>
        <begin position="2119"/>
        <end position="2191"/>
    </location>
</feature>
<organism evidence="3 4">
    <name type="scientific">Elysia marginata</name>
    <dbReference type="NCBI Taxonomy" id="1093978"/>
    <lineage>
        <taxon>Eukaryota</taxon>
        <taxon>Metazoa</taxon>
        <taxon>Spiralia</taxon>
        <taxon>Lophotrochozoa</taxon>
        <taxon>Mollusca</taxon>
        <taxon>Gastropoda</taxon>
        <taxon>Heterobranchia</taxon>
        <taxon>Euthyneura</taxon>
        <taxon>Panpulmonata</taxon>
        <taxon>Sacoglossa</taxon>
        <taxon>Placobranchoidea</taxon>
        <taxon>Plakobranchidae</taxon>
        <taxon>Elysia</taxon>
    </lineage>
</organism>
<feature type="region of interest" description="Disordered" evidence="1">
    <location>
        <begin position="1113"/>
        <end position="1135"/>
    </location>
</feature>
<feature type="compositionally biased region" description="Polar residues" evidence="1">
    <location>
        <begin position="3295"/>
        <end position="3316"/>
    </location>
</feature>
<feature type="compositionally biased region" description="Low complexity" evidence="1">
    <location>
        <begin position="777"/>
        <end position="786"/>
    </location>
</feature>
<evidence type="ECO:0000313" key="3">
    <source>
        <dbReference type="EMBL" id="GFR65960.1"/>
    </source>
</evidence>
<feature type="region of interest" description="Disordered" evidence="1">
    <location>
        <begin position="195"/>
        <end position="275"/>
    </location>
</feature>
<feature type="region of interest" description="Disordered" evidence="1">
    <location>
        <begin position="1277"/>
        <end position="1308"/>
    </location>
</feature>
<feature type="compositionally biased region" description="Polar residues" evidence="1">
    <location>
        <begin position="2140"/>
        <end position="2150"/>
    </location>
</feature>
<feature type="region of interest" description="Disordered" evidence="1">
    <location>
        <begin position="2901"/>
        <end position="2923"/>
    </location>
</feature>
<proteinExistence type="predicted"/>
<feature type="compositionally biased region" description="Low complexity" evidence="1">
    <location>
        <begin position="2687"/>
        <end position="2696"/>
    </location>
</feature>
<feature type="region of interest" description="Disordered" evidence="1">
    <location>
        <begin position="2310"/>
        <end position="2329"/>
    </location>
</feature>
<feature type="compositionally biased region" description="Basic and acidic residues" evidence="1">
    <location>
        <begin position="99"/>
        <end position="117"/>
    </location>
</feature>
<feature type="region of interest" description="Disordered" evidence="1">
    <location>
        <begin position="3170"/>
        <end position="3190"/>
    </location>
</feature>
<feature type="compositionally biased region" description="Low complexity" evidence="1">
    <location>
        <begin position="3328"/>
        <end position="3341"/>
    </location>
</feature>
<feature type="region of interest" description="Disordered" evidence="1">
    <location>
        <begin position="1354"/>
        <end position="1380"/>
    </location>
</feature>
<comment type="caution">
    <text evidence="3">The sequence shown here is derived from an EMBL/GenBank/DDBJ whole genome shotgun (WGS) entry which is preliminary data.</text>
</comment>
<feature type="compositionally biased region" description="Low complexity" evidence="1">
    <location>
        <begin position="395"/>
        <end position="407"/>
    </location>
</feature>
<feature type="compositionally biased region" description="Basic and acidic residues" evidence="1">
    <location>
        <begin position="733"/>
        <end position="746"/>
    </location>
</feature>
<feature type="compositionally biased region" description="Polar residues" evidence="1">
    <location>
        <begin position="2119"/>
        <end position="2131"/>
    </location>
</feature>
<feature type="compositionally biased region" description="Basic and acidic residues" evidence="1">
    <location>
        <begin position="837"/>
        <end position="855"/>
    </location>
</feature>
<feature type="region of interest" description="Disordered" evidence="1">
    <location>
        <begin position="2573"/>
        <end position="2595"/>
    </location>
</feature>
<feature type="compositionally biased region" description="Basic and acidic residues" evidence="1">
    <location>
        <begin position="1626"/>
        <end position="1637"/>
    </location>
</feature>
<feature type="compositionally biased region" description="Polar residues" evidence="1">
    <location>
        <begin position="3342"/>
        <end position="3351"/>
    </location>
</feature>
<feature type="compositionally biased region" description="Polar residues" evidence="1">
    <location>
        <begin position="1989"/>
        <end position="1998"/>
    </location>
</feature>
<feature type="compositionally biased region" description="Basic and acidic residues" evidence="1">
    <location>
        <begin position="480"/>
        <end position="490"/>
    </location>
</feature>
<feature type="compositionally biased region" description="Polar residues" evidence="1">
    <location>
        <begin position="49"/>
        <end position="61"/>
    </location>
</feature>
<feature type="compositionally biased region" description="Polar residues" evidence="1">
    <location>
        <begin position="3431"/>
        <end position="3441"/>
    </location>
</feature>
<feature type="compositionally biased region" description="Polar residues" evidence="1">
    <location>
        <begin position="2784"/>
        <end position="2804"/>
    </location>
</feature>
<accession>A0AAV4F0G5</accession>
<evidence type="ECO:0000256" key="2">
    <source>
        <dbReference type="SAM" id="SignalP"/>
    </source>
</evidence>
<feature type="compositionally biased region" description="Pro residues" evidence="1">
    <location>
        <begin position="2158"/>
        <end position="2171"/>
    </location>
</feature>
<feature type="region of interest" description="Disordered" evidence="1">
    <location>
        <begin position="27"/>
        <end position="181"/>
    </location>
</feature>
<feature type="signal peptide" evidence="2">
    <location>
        <begin position="1"/>
        <end position="25"/>
    </location>
</feature>
<feature type="region of interest" description="Disordered" evidence="1">
    <location>
        <begin position="3279"/>
        <end position="3441"/>
    </location>
</feature>
<feature type="region of interest" description="Disordered" evidence="1">
    <location>
        <begin position="1624"/>
        <end position="1644"/>
    </location>
</feature>
<feature type="region of interest" description="Disordered" evidence="1">
    <location>
        <begin position="2784"/>
        <end position="2819"/>
    </location>
</feature>
<feature type="compositionally biased region" description="Polar residues" evidence="1">
    <location>
        <begin position="1018"/>
        <end position="1029"/>
    </location>
</feature>
<feature type="compositionally biased region" description="Polar residues" evidence="1">
    <location>
        <begin position="2529"/>
        <end position="2541"/>
    </location>
</feature>
<feature type="compositionally biased region" description="Basic and acidic residues" evidence="1">
    <location>
        <begin position="1284"/>
        <end position="1297"/>
    </location>
</feature>
<gene>
    <name evidence="3" type="ORF">ElyMa_003671800</name>
</gene>
<feature type="compositionally biased region" description="Low complexity" evidence="1">
    <location>
        <begin position="2723"/>
        <end position="2735"/>
    </location>
</feature>
<dbReference type="Proteomes" id="UP000762676">
    <property type="component" value="Unassembled WGS sequence"/>
</dbReference>
<feature type="compositionally biased region" description="Polar residues" evidence="1">
    <location>
        <begin position="2179"/>
        <end position="2191"/>
    </location>
</feature>
<feature type="compositionally biased region" description="Low complexity" evidence="1">
    <location>
        <begin position="454"/>
        <end position="468"/>
    </location>
</feature>
<keyword evidence="2" id="KW-0732">Signal</keyword>
<feature type="region of interest" description="Disordered" evidence="1">
    <location>
        <begin position="722"/>
        <end position="972"/>
    </location>
</feature>
<evidence type="ECO:0000256" key="1">
    <source>
        <dbReference type="SAM" id="MobiDB-lite"/>
    </source>
</evidence>
<feature type="compositionally biased region" description="Polar residues" evidence="1">
    <location>
        <begin position="2511"/>
        <end position="2521"/>
    </location>
</feature>
<feature type="region of interest" description="Disordered" evidence="1">
    <location>
        <begin position="375"/>
        <end position="563"/>
    </location>
</feature>
<sequence>MLHGSVAKFCMCLFLLSSLPLQCYQVPTTPRRERQSRPKQRTPRGPKQTPRSARQQMTSGLLSARSIPEEESTSQQEKEQPSGISIEHSKTPSAIIEVAKPEIRPSKDVNQAPERKSPSALATIAGGQPVNSRAKKRQGDEFSKSLDMTSAKQVMAVRKLSDSGVAAHSRSPPSSLLDTGFSGTFDIRAKIEALEKKTNKKMTKTVDDRLETSPQRNNGGDKKASATLVLSPKPVTPPSHRSIQVVSQTPRGSEQTNCSSASVKLSPHRSHPTQRAAVVPSHVTQHARDALWSVKSVSDTDDRLTDIVASNRKVLHSDDTIERFTDFELGSSYDDIFVSESSEKRNPVHHKLSKRSSCPPEFQAVFQVSQKPFESVSQLTDVSRENFSEKRYHDAANNADENNVVRNQPKSILKSKPRDNSATKDSSLPRTKTRATQRERDLRRSTSRGRHGTPSRSPLPDSTTSSSSDTDDSHFIPFTTERDDVLRDPRSVNSKHRAGCSEFTVQKENSHKTKLFSHQENVQRKPDVYSQESDNGTSSRQQKSSPNLDSTSENESLFSGDDVSARNSVSLATSIEHLSSGAENDQLYIAHDEEGDTNDVTLTLADSTEFDEAEGTLEFDLTKTGIGSFSRINHHSNQPVNMLKGQVESASPSVHKTTLTLPQEDDHGDSDTLEPIAASGFYGVKSDIPFSSKKRKINNRKSGQKISQMTSIWSKMPILTHVVSPKSPPDEEGFNKDNDKTQKEVQENIPPKTQIRKTSPGFETPRSFRELADNPIVVVDPPDVVVNSPKPSQERKKSWTAGGTKEKLDELFGKLNSKLKSREGSSGNASPQDEMLGEQKFESGHELYHHEHSDAPEEDRDVEGFYEEYYEQREIGENKNSPEFLAPFDSSIDAIQRSHSQPVLSSRDDMSYYDQSRSIQEYIATDESGKTEKTKSNSSKESGDCKQPRFSDTSQAFWEPSRTPHESINVGENHETYGVQETFLCTETNQFHGKGHGQWARQSEASSSNSEHRGDAMSNDSNRSMINSESDYDAEEVDPLTCAADYGDYRENQHLGEAHYVSEQHAMYTRQGFHQEQFSHSTGFSVNPQMYEADMTRKESIISMASNFSTTSNQGSVSVGRCGNSGRAPPGDEELVERRAHTEEWLVEDIMLKGASPRVGSGDCNSDIPSTASSIADSMSAATAGSVCEIDEEDMCDSYNVVEEEEGIYGEYIDGGEYYDGQGFHCDQTGQFYYPAGEQEFGFSNSNPEDELKLELGFLNNSSEDEEEFYDDEGHGNIGATEFSSDKCVDGSSHHNYTDSSDDYDDYADQNDTLMYKEEYPDDYSDESGEIPGDIIQTMDELGEDILQYLSDEMEEEGEAEEWGEEDPEDGSGGKNINDSCLEQKQGIASNTQSSIDSEALQNGLTESNGLIFYTPNNSSCMNENTFSVRSYENIDAKSRGIVDSCQNFSPSLDSSSNHSHIQGKEYHPKVPISYKDVDGMHSPTPERSCKGFKMSSSSQNFVEVMTDSARLREQFKEHHGHIDDKDIVHVDKMSDGHNLPDNDEFFISFEIDEAHRLSYRQYNDNDGRSPEEAFYEYLQQADGSPGVMSSDQDNVFTQESPLTSLSDSQNKSSLQSNHTVLLTSEDAHNENEENKQKTNSTDEIDSDIGVDFAQKQNLLSEIRTHYQNKYIKKKLVAELKDFDFKSLKHAEAEECPEKSSREGPVLLSPVLPSIVRRLSHEHQDDALKQEFPPPALNVEKMGQIKLENEAKGKNTLPYYSESHGVIQAQDGIYTSHSLTTAPVIVSSNSLVTTIEKENRNSNPAFRETISSSCVEKSKVSTNSFSIKDSKSSVSVVQDDMLAAPDDRGAELNCRSQLPGEQKENHLPTIYTGREENTFHEDREDNSISHNDQFFSVEDASRRRRSSVDSTGSKVNLSKERRRSIRSFWEQLDDEKQKKKEAEETWQRRKSDLKLKQVYRSQSLVTENSQSHQKHGVADSDRSIFTKAMSQDSPSQNVYKKPPPPPVAPKPQKGISSSTSERIPDRGVSVKYMAHLHESENLSEPSDVSQNRRDRRRAQVNHSELAAAIMKRQKDLAQQNLAAAAAAASGDGAKCSGNPKRVDIPFQDPLAVFSNTGEEMGITDNTQGSRTTLEDDTAYESITSLKVLTNESERMPETRPPVAAPPQPQHPPSLKRQDPIQSSIPDTNTMTNVPQAEDQMVGPASFQQKTPINSFNVPIPQSHDLILGSAPLHLKLPAKVFNVPRPSFNAKALAKGSEFLPVFARRSHTDIPTSVSSTGPTQLPCGNATVGNINAPNDEAQRTSSINIADLKPSSNPLLTTNSEPPAPVTKEMKSWVTDYLKDMIGDKHRREAELDSFGSRISSESASVNTSFSANASFYGHLPVQGHHKDSVSTDIHFENSSSPRLLGAPIGQLSISDRINKIQEKLNSSKESIKDTEHLRPTQSQQQFASLLQNRLINVIAQETEEGVESERDRQVQSRKPPPSAWALERQRLFGKGRLTPKSEGWGEPNSTSAPTASEQTKEPNDPSAQLENLSQSLTQSDVVKMNVVRRGRKPRRHTASGAIFDIVEKFNSPDSSSPESWTPLERTRPNSPWVAKAGASPQSPMVSQLVNKLTNTTDSDKSITDRPTGAGNETEASGQTQFNKVPFLSQQLEREVGGVVSGTFDKSIVSELLKKVELSEDESASTSLSNSSSFQAGSLRKHSLEGSKVAELKLKLNAESRSSSNSSLSLSLDPRPHSAGGEKGVRNIVTRLESPFREIANSEAFPRNQINPFSWKPSSVTTSGFGATQDVSGASQQSTGKGQAPPTAPKSKRMYNERRHTTQVNFDELREKYNSMALRREHHTPPQSKALWAVDAASSRFENNMTPMYDSHHKTHQHNLENDTVSFGIAQSSVFRKPVSAGKPAEKPHSSGLSVKNKHDVVDDTLPAELESPLMTSSARQPPDPDLAQFSLRESITCDVRQGSKSLFHEKTGIKELEPDNDTVYSPLSSARVPEAYNLPLDVVPTPDPWVSSDNFREDVSFGELAESESSDTFEFFKKRAEIKEEFLFRQQSEKDQQHENVWQPQGNRHHHHHNQLVEQQQQQHHYRLPEQQQHNHSIIPMFHKTASDMTLPLTRLHNHNENTNSSPAPYPQPQPVRYQFPETIIDTRTATGHVVCRVLSEVPLEPDESGIGGSDNSLGSGSANTQDRGAALSLHVPDRSVLPHNIQTHASMTHHEPKACGSQTIPVLSSVTQSIYQEPAVTMNQQSFHHHSHEDFRRESEIATQKTDLNICQTHGLTSPRRASVHDIHSSLKTPPSSLNCLSVSRNSSNANPARPTNHHHILSPTATATSSIVASSLRSTPAIHSQSPPPRPEISSLDTHFSNSSPAPAATNSAVGERASKVFTEKEKRRRSKSKFMQEIEKKRNASEPNGHCTDSPGEKRKSSRKTNLSASDASSAQLESLGEDILSQSRTIFGPTVARKKSNGALDGIEGEATTNTMQGYSKRFDRLWARFDPNPPRGPFSPEEKTASGRAHESGTSLHGVSSC</sequence>
<feature type="compositionally biased region" description="Basic and acidic residues" evidence="1">
    <location>
        <begin position="382"/>
        <end position="394"/>
    </location>
</feature>
<feature type="compositionally biased region" description="Polar residues" evidence="1">
    <location>
        <begin position="530"/>
        <end position="557"/>
    </location>
</feature>
<feature type="region of interest" description="Disordered" evidence="1">
    <location>
        <begin position="1989"/>
        <end position="2025"/>
    </location>
</feature>
<feature type="compositionally biased region" description="Polar residues" evidence="1">
    <location>
        <begin position="2310"/>
        <end position="2324"/>
    </location>
</feature>
<feature type="region of interest" description="Disordered" evidence="1">
    <location>
        <begin position="2466"/>
        <end position="2541"/>
    </location>
</feature>
<feature type="compositionally biased region" description="Polar residues" evidence="1">
    <location>
        <begin position="1000"/>
        <end position="1009"/>
    </location>
</feature>
<feature type="compositionally biased region" description="Acidic residues" evidence="1">
    <location>
        <begin position="856"/>
        <end position="869"/>
    </location>
</feature>
<feature type="chain" id="PRO_5043898712" evidence="2">
    <location>
        <begin position="26"/>
        <end position="3531"/>
    </location>
</feature>